<dbReference type="InterPro" id="IPR026893">
    <property type="entry name" value="Tyr/Ser_Pase_IphP-type"/>
</dbReference>
<proteinExistence type="predicted"/>
<protein>
    <recommendedName>
        <fullName evidence="1">Tyrosine specific protein phosphatases domain-containing protein</fullName>
    </recommendedName>
</protein>
<comment type="caution">
    <text evidence="2">The sequence shown here is derived from an EMBL/GenBank/DDBJ whole genome shotgun (WGS) entry which is preliminary data.</text>
</comment>
<dbReference type="EMBL" id="JBBXMP010000016">
    <property type="protein sequence ID" value="KAL0068764.1"/>
    <property type="molecule type" value="Genomic_DNA"/>
</dbReference>
<dbReference type="Proteomes" id="UP001437256">
    <property type="component" value="Unassembled WGS sequence"/>
</dbReference>
<dbReference type="Pfam" id="PF13350">
    <property type="entry name" value="Y_phosphatase3"/>
    <property type="match status" value="1"/>
</dbReference>
<dbReference type="PROSITE" id="PS00383">
    <property type="entry name" value="TYR_PHOSPHATASE_1"/>
    <property type="match status" value="1"/>
</dbReference>
<reference evidence="2 3" key="1">
    <citation type="submission" date="2024-05" db="EMBL/GenBank/DDBJ databases">
        <title>A draft genome resource for the thread blight pathogen Marasmius tenuissimus strain MS-2.</title>
        <authorList>
            <person name="Yulfo-Soto G.E."/>
            <person name="Baruah I.K."/>
            <person name="Amoako-Attah I."/>
            <person name="Bukari Y."/>
            <person name="Meinhardt L.W."/>
            <person name="Bailey B.A."/>
            <person name="Cohen S.P."/>
        </authorList>
    </citation>
    <scope>NUCLEOTIDE SEQUENCE [LARGE SCALE GENOMIC DNA]</scope>
    <source>
        <strain evidence="2 3">MS-2</strain>
    </source>
</reference>
<name>A0ABR3A5V3_9AGAR</name>
<dbReference type="InterPro" id="IPR029021">
    <property type="entry name" value="Prot-tyrosine_phosphatase-like"/>
</dbReference>
<dbReference type="SUPFAM" id="SSF52799">
    <property type="entry name" value="(Phosphotyrosine protein) phosphatases II"/>
    <property type="match status" value="1"/>
</dbReference>
<keyword evidence="3" id="KW-1185">Reference proteome</keyword>
<dbReference type="PROSITE" id="PS50056">
    <property type="entry name" value="TYR_PHOSPHATASE_2"/>
    <property type="match status" value="1"/>
</dbReference>
<evidence type="ECO:0000313" key="2">
    <source>
        <dbReference type="EMBL" id="KAL0068764.1"/>
    </source>
</evidence>
<gene>
    <name evidence="2" type="ORF">AAF712_004093</name>
</gene>
<dbReference type="Gene3D" id="3.90.190.10">
    <property type="entry name" value="Protein tyrosine phosphatase superfamily"/>
    <property type="match status" value="1"/>
</dbReference>
<evidence type="ECO:0000313" key="3">
    <source>
        <dbReference type="Proteomes" id="UP001437256"/>
    </source>
</evidence>
<feature type="domain" description="Tyrosine specific protein phosphatases" evidence="1">
    <location>
        <begin position="14"/>
        <end position="60"/>
    </location>
</feature>
<evidence type="ECO:0000259" key="1">
    <source>
        <dbReference type="PROSITE" id="PS50056"/>
    </source>
</evidence>
<sequence>MLGLNLDLLQFCQKEVLQALTVLTNPSSYPILVHCTQGKDRSGITIMLVLFILLRLDTHEPDSEASIVKFNAIKHDYTLSGPGLSRIRDTMLPEVRSIGMDEDYLGAPPVVVDTVYRYLVEKYGGPEAYLDMVGFGPEKRETLRSMILV</sequence>
<organism evidence="2 3">
    <name type="scientific">Marasmius tenuissimus</name>
    <dbReference type="NCBI Taxonomy" id="585030"/>
    <lineage>
        <taxon>Eukaryota</taxon>
        <taxon>Fungi</taxon>
        <taxon>Dikarya</taxon>
        <taxon>Basidiomycota</taxon>
        <taxon>Agaricomycotina</taxon>
        <taxon>Agaricomycetes</taxon>
        <taxon>Agaricomycetidae</taxon>
        <taxon>Agaricales</taxon>
        <taxon>Marasmiineae</taxon>
        <taxon>Marasmiaceae</taxon>
        <taxon>Marasmius</taxon>
    </lineage>
</organism>
<accession>A0ABR3A5V3</accession>
<dbReference type="InterPro" id="IPR000387">
    <property type="entry name" value="Tyr_Pase_dom"/>
</dbReference>
<dbReference type="InterPro" id="IPR016130">
    <property type="entry name" value="Tyr_Pase_AS"/>
</dbReference>